<keyword evidence="9" id="KW-1185">Reference proteome</keyword>
<comment type="caution">
    <text evidence="8">The sequence shown here is derived from an EMBL/GenBank/DDBJ whole genome shotgun (WGS) entry which is preliminary data.</text>
</comment>
<sequence>MLRSMNRIITLTLILSLISVGFYRAQGQSSQTITRQWTVDGVTREAMIYIPASAKSSPTPVIFLFHGHGGNMKEIFKYHNFTSLWPEAIVVSPQGLKTPGQLVDREGNFPGWQQTPGDQNDRDIHFFDEILRSLTTDYKVDKKHIYATGHSNGGSFTYLLWAMRNDDFAAVAPSAAVAFRFNDQLKPKPVMHIMGENDQLVKTAWQKKQIDWLFTLNKCSTQGQPYSKFAVLYPSSLKTPVVVYTHPGAHIFPADADTAVVRFFKENPHQ</sequence>
<keyword evidence="4" id="KW-0732">Signal</keyword>
<dbReference type="PANTHER" id="PTHR38050:SF2">
    <property type="entry name" value="FERULOYL ESTERASE C-RELATED"/>
    <property type="match status" value="1"/>
</dbReference>
<gene>
    <name evidence="8" type="ORF">A4D02_18255</name>
</gene>
<keyword evidence="5" id="KW-0378">Hydrolase</keyword>
<evidence type="ECO:0000256" key="3">
    <source>
        <dbReference type="ARBA" id="ARBA00022651"/>
    </source>
</evidence>
<evidence type="ECO:0000313" key="8">
    <source>
        <dbReference type="EMBL" id="OQP39266.1"/>
    </source>
</evidence>
<name>A0ABX3NMY0_9BACT</name>
<keyword evidence="7" id="KW-0624">Polysaccharide degradation</keyword>
<dbReference type="EMBL" id="LWBO01000084">
    <property type="protein sequence ID" value="OQP39266.1"/>
    <property type="molecule type" value="Genomic_DNA"/>
</dbReference>
<evidence type="ECO:0000256" key="2">
    <source>
        <dbReference type="ARBA" id="ARBA00022525"/>
    </source>
</evidence>
<dbReference type="InterPro" id="IPR043595">
    <property type="entry name" value="FaeB/C/D"/>
</dbReference>
<keyword evidence="3" id="KW-0858">Xylan degradation</keyword>
<proteinExistence type="predicted"/>
<keyword evidence="6" id="KW-0119">Carbohydrate metabolism</keyword>
<evidence type="ECO:0000313" key="9">
    <source>
        <dbReference type="Proteomes" id="UP000192277"/>
    </source>
</evidence>
<protein>
    <submittedName>
        <fullName evidence="8">Esterase</fullName>
    </submittedName>
</protein>
<evidence type="ECO:0000256" key="4">
    <source>
        <dbReference type="ARBA" id="ARBA00022729"/>
    </source>
</evidence>
<keyword evidence="2" id="KW-0964">Secreted</keyword>
<accession>A0ABX3NMY0</accession>
<dbReference type="Gene3D" id="3.40.50.1820">
    <property type="entry name" value="alpha/beta hydrolase"/>
    <property type="match status" value="1"/>
</dbReference>
<dbReference type="SUPFAM" id="SSF53474">
    <property type="entry name" value="alpha/beta-Hydrolases"/>
    <property type="match status" value="1"/>
</dbReference>
<dbReference type="PANTHER" id="PTHR38050">
    <property type="match status" value="1"/>
</dbReference>
<organism evidence="8 9">
    <name type="scientific">Niastella koreensis</name>
    <dbReference type="NCBI Taxonomy" id="354356"/>
    <lineage>
        <taxon>Bacteria</taxon>
        <taxon>Pseudomonadati</taxon>
        <taxon>Bacteroidota</taxon>
        <taxon>Chitinophagia</taxon>
        <taxon>Chitinophagales</taxon>
        <taxon>Chitinophagaceae</taxon>
        <taxon>Niastella</taxon>
    </lineage>
</organism>
<evidence type="ECO:0000256" key="1">
    <source>
        <dbReference type="ARBA" id="ARBA00004613"/>
    </source>
</evidence>
<evidence type="ECO:0000256" key="5">
    <source>
        <dbReference type="ARBA" id="ARBA00022801"/>
    </source>
</evidence>
<dbReference type="Proteomes" id="UP000192277">
    <property type="component" value="Unassembled WGS sequence"/>
</dbReference>
<evidence type="ECO:0000256" key="6">
    <source>
        <dbReference type="ARBA" id="ARBA00023277"/>
    </source>
</evidence>
<reference evidence="8 9" key="1">
    <citation type="submission" date="2016-04" db="EMBL/GenBank/DDBJ databases">
        <authorList>
            <person name="Chen L."/>
            <person name="Zhuang W."/>
            <person name="Wang G."/>
        </authorList>
    </citation>
    <scope>NUCLEOTIDE SEQUENCE [LARGE SCALE GENOMIC DNA]</scope>
    <source>
        <strain evidence="9">GR20</strain>
    </source>
</reference>
<comment type="subcellular location">
    <subcellularLocation>
        <location evidence="1">Secreted</location>
    </subcellularLocation>
</comment>
<evidence type="ECO:0000256" key="7">
    <source>
        <dbReference type="ARBA" id="ARBA00023326"/>
    </source>
</evidence>
<dbReference type="InterPro" id="IPR029058">
    <property type="entry name" value="AB_hydrolase_fold"/>
</dbReference>